<evidence type="ECO:0000256" key="1">
    <source>
        <dbReference type="SAM" id="Phobius"/>
    </source>
</evidence>
<reference evidence="2" key="1">
    <citation type="submission" date="2020-04" db="EMBL/GenBank/DDBJ databases">
        <authorList>
            <person name="Chiriac C."/>
            <person name="Salcher M."/>
            <person name="Ghai R."/>
            <person name="Kavagutti S V."/>
        </authorList>
    </citation>
    <scope>NUCLEOTIDE SEQUENCE</scope>
</reference>
<name>A0A6J5L1L5_9CAUD</name>
<evidence type="ECO:0000313" key="2">
    <source>
        <dbReference type="EMBL" id="CAB4127157.1"/>
    </source>
</evidence>
<proteinExistence type="predicted"/>
<organism evidence="2">
    <name type="scientific">uncultured Caudovirales phage</name>
    <dbReference type="NCBI Taxonomy" id="2100421"/>
    <lineage>
        <taxon>Viruses</taxon>
        <taxon>Duplodnaviria</taxon>
        <taxon>Heunggongvirae</taxon>
        <taxon>Uroviricota</taxon>
        <taxon>Caudoviricetes</taxon>
        <taxon>Peduoviridae</taxon>
        <taxon>Maltschvirus</taxon>
        <taxon>Maltschvirus maltsch</taxon>
    </lineage>
</organism>
<dbReference type="EMBL" id="LR796200">
    <property type="protein sequence ID" value="CAB4127157.1"/>
    <property type="molecule type" value="Genomic_DNA"/>
</dbReference>
<keyword evidence="1" id="KW-0472">Membrane</keyword>
<protein>
    <submittedName>
        <fullName evidence="2">Uncharacterized protein</fullName>
    </submittedName>
</protein>
<feature type="transmembrane region" description="Helical" evidence="1">
    <location>
        <begin position="6"/>
        <end position="23"/>
    </location>
</feature>
<accession>A0A6J5L1L5</accession>
<sequence length="182" mass="20478">MKAKQYSHYIIIGILIILVWMFLKTCNHKIVVDKVDTTKEVIELKTLYNKILLAKNKNLNLKIDSLSNLKPKVIVRYNTVYDSLLIADTLCDRALITLHDEHTKIDSVNDAIILNQNMELGNYATIVGNDLTIIELQNKRIKQLADSLPIVKRKGYFKGLKQGSIIGLGFGVIGMGLLKTGL</sequence>
<keyword evidence="1" id="KW-1133">Transmembrane helix</keyword>
<gene>
    <name evidence="2" type="ORF">UFOVP87_53</name>
</gene>
<keyword evidence="1" id="KW-0812">Transmembrane</keyword>
<feature type="transmembrane region" description="Helical" evidence="1">
    <location>
        <begin position="159"/>
        <end position="178"/>
    </location>
</feature>